<dbReference type="EMBL" id="JADKMA010000160">
    <property type="protein sequence ID" value="MBO8194997.1"/>
    <property type="molecule type" value="Genomic_DNA"/>
</dbReference>
<organism evidence="4 5">
    <name type="scientific">Streptomyces oryzae</name>
    <dbReference type="NCBI Taxonomy" id="1434886"/>
    <lineage>
        <taxon>Bacteria</taxon>
        <taxon>Bacillati</taxon>
        <taxon>Actinomycetota</taxon>
        <taxon>Actinomycetes</taxon>
        <taxon>Kitasatosporales</taxon>
        <taxon>Streptomycetaceae</taxon>
        <taxon>Streptomyces</taxon>
    </lineage>
</organism>
<sequence length="465" mass="49999">MHTVSRLRHGNEWQAYGGQAVGIDLSAPVLERAHWDAVGDGPANVTSQRGDAQVRPFPAPGFDVILSRGGVMFLADHIAAFTHLRNALVPGGRLAILGPQSGGPDSAYARATAALSPYVREPSPAARGMGSLLDPARIRHVLSAAGFTDIDVTPAEAPMTFGANAPDAADFIMATGPPRHNLRHAEPAAVARIRAEVREALTEFGTADGVRIPPGPSGSSPRPEPSALGIAGMTDEFLRHPQSEHMVGALRPRMRSARAPTGTAANRTRDTEEPQMRTLISTAFISLDGVVEAPGGESGYRNAGWTFKETEFLPEAFEIKGREQQEATAMLMGRTSYEAFSPVWPDMEDFADYKLMPKYVVSTTLTEEELVSNWGETTILRSLDDVAALKETEGGPIILHGSASLNQALSDAGLIDRYHLLVFPLLLGAGKRLFSTTDKDTQKLKLVEHEAYANGLQKNVFDVVH</sequence>
<gene>
    <name evidence="4" type="ORF">ITI46_25565</name>
</gene>
<feature type="domain" description="Bacterial bifunctional deaminase-reductase C-terminal" evidence="2">
    <location>
        <begin position="277"/>
        <end position="457"/>
    </location>
</feature>
<keyword evidence="5" id="KW-1185">Reference proteome</keyword>
<evidence type="ECO:0000259" key="2">
    <source>
        <dbReference type="Pfam" id="PF01872"/>
    </source>
</evidence>
<dbReference type="PANTHER" id="PTHR38011">
    <property type="entry name" value="DIHYDROFOLATE REDUCTASE FAMILY PROTEIN (AFU_ORTHOLOGUE AFUA_8G06820)"/>
    <property type="match status" value="1"/>
</dbReference>
<dbReference type="InterPro" id="IPR013216">
    <property type="entry name" value="Methyltransf_11"/>
</dbReference>
<dbReference type="InterPro" id="IPR050765">
    <property type="entry name" value="Riboflavin_Biosynth_HTPR"/>
</dbReference>
<reference evidence="4 5" key="1">
    <citation type="submission" date="2020-11" db="EMBL/GenBank/DDBJ databases">
        <title>Streptomyces spirodelae sp. nov., isolated from duckweed.</title>
        <authorList>
            <person name="Saimee Y."/>
            <person name="Duangmal K."/>
        </authorList>
    </citation>
    <scope>NUCLEOTIDE SEQUENCE [LARGE SCALE GENOMIC DNA]</scope>
    <source>
        <strain evidence="4 5">S16-07</strain>
    </source>
</reference>
<feature type="domain" description="Methyltransferase type 11" evidence="3">
    <location>
        <begin position="13"/>
        <end position="96"/>
    </location>
</feature>
<dbReference type="SUPFAM" id="SSF53335">
    <property type="entry name" value="S-adenosyl-L-methionine-dependent methyltransferases"/>
    <property type="match status" value="1"/>
</dbReference>
<evidence type="ECO:0000256" key="1">
    <source>
        <dbReference type="SAM" id="MobiDB-lite"/>
    </source>
</evidence>
<dbReference type="InterPro" id="IPR024072">
    <property type="entry name" value="DHFR-like_dom_sf"/>
</dbReference>
<evidence type="ECO:0000259" key="3">
    <source>
        <dbReference type="Pfam" id="PF08241"/>
    </source>
</evidence>
<dbReference type="Pfam" id="PF08241">
    <property type="entry name" value="Methyltransf_11"/>
    <property type="match status" value="1"/>
</dbReference>
<dbReference type="SUPFAM" id="SSF53597">
    <property type="entry name" value="Dihydrofolate reductase-like"/>
    <property type="match status" value="1"/>
</dbReference>
<dbReference type="Proteomes" id="UP001519064">
    <property type="component" value="Unassembled WGS sequence"/>
</dbReference>
<dbReference type="Gene3D" id="3.40.430.10">
    <property type="entry name" value="Dihydrofolate Reductase, subunit A"/>
    <property type="match status" value="1"/>
</dbReference>
<feature type="region of interest" description="Disordered" evidence="1">
    <location>
        <begin position="204"/>
        <end position="226"/>
    </location>
</feature>
<name>A0ABS3XHW3_9ACTN</name>
<dbReference type="InterPro" id="IPR002734">
    <property type="entry name" value="RibDG_C"/>
</dbReference>
<evidence type="ECO:0000313" key="5">
    <source>
        <dbReference type="Proteomes" id="UP001519064"/>
    </source>
</evidence>
<comment type="caution">
    <text evidence="4">The sequence shown here is derived from an EMBL/GenBank/DDBJ whole genome shotgun (WGS) entry which is preliminary data.</text>
</comment>
<evidence type="ECO:0000313" key="4">
    <source>
        <dbReference type="EMBL" id="MBO8194997.1"/>
    </source>
</evidence>
<dbReference type="CDD" id="cd02440">
    <property type="entry name" value="AdoMet_MTases"/>
    <property type="match status" value="1"/>
</dbReference>
<dbReference type="Pfam" id="PF01872">
    <property type="entry name" value="RibD_C"/>
    <property type="match status" value="1"/>
</dbReference>
<accession>A0ABS3XHW3</accession>
<protein>
    <submittedName>
        <fullName evidence="4">Dihydrofolate reductase family protein</fullName>
    </submittedName>
</protein>
<dbReference type="Gene3D" id="3.40.50.150">
    <property type="entry name" value="Vaccinia Virus protein VP39"/>
    <property type="match status" value="1"/>
</dbReference>
<dbReference type="InterPro" id="IPR029063">
    <property type="entry name" value="SAM-dependent_MTases_sf"/>
</dbReference>
<dbReference type="PANTHER" id="PTHR38011:SF11">
    <property type="entry name" value="2,5-DIAMINO-6-RIBOSYLAMINO-4(3H)-PYRIMIDINONE 5'-PHOSPHATE REDUCTASE"/>
    <property type="match status" value="1"/>
</dbReference>
<proteinExistence type="predicted"/>